<keyword evidence="5" id="KW-1185">Reference proteome</keyword>
<evidence type="ECO:0000313" key="5">
    <source>
        <dbReference type="Proteomes" id="UP000249390"/>
    </source>
</evidence>
<dbReference type="Gene3D" id="1.10.340.30">
    <property type="entry name" value="Hypothetical protein, domain 2"/>
    <property type="match status" value="1"/>
</dbReference>
<comment type="subcellular location">
    <subcellularLocation>
        <location evidence="1">Nucleus</location>
    </subcellularLocation>
</comment>
<evidence type="ECO:0000313" key="4">
    <source>
        <dbReference type="EMBL" id="RAL48106.1"/>
    </source>
</evidence>
<evidence type="ECO:0000256" key="1">
    <source>
        <dbReference type="ARBA" id="ARBA00004123"/>
    </source>
</evidence>
<evidence type="ECO:0000256" key="2">
    <source>
        <dbReference type="ARBA" id="ARBA00023242"/>
    </source>
</evidence>
<dbReference type="EMBL" id="NQVE01000100">
    <property type="protein sequence ID" value="RAL48106.1"/>
    <property type="molecule type" value="Genomic_DNA"/>
</dbReference>
<dbReference type="InterPro" id="IPR045138">
    <property type="entry name" value="MeCP2/MBD4"/>
</dbReference>
<protein>
    <submittedName>
        <fullName evidence="4">Uncharacterized protein</fullName>
    </submittedName>
</protein>
<accession>A0A328DRS4</accession>
<comment type="caution">
    <text evidence="4">The sequence shown here is derived from an EMBL/GenBank/DDBJ whole genome shotgun (WGS) entry which is preliminary data.</text>
</comment>
<gene>
    <name evidence="4" type="ORF">DM860_018288</name>
</gene>
<dbReference type="PANTHER" id="PTHR15074">
    <property type="entry name" value="METHYL-CPG-BINDING PROTEIN"/>
    <property type="match status" value="1"/>
</dbReference>
<proteinExistence type="predicted"/>
<feature type="compositionally biased region" description="Basic and acidic residues" evidence="3">
    <location>
        <begin position="1"/>
        <end position="16"/>
    </location>
</feature>
<dbReference type="AlphaFoldDB" id="A0A328DRS4"/>
<keyword evidence="2" id="KW-0539">Nucleus</keyword>
<dbReference type="GO" id="GO:0005634">
    <property type="term" value="C:nucleus"/>
    <property type="evidence" value="ECO:0007669"/>
    <property type="project" value="UniProtKB-SubCell"/>
</dbReference>
<evidence type="ECO:0000256" key="3">
    <source>
        <dbReference type="SAM" id="MobiDB-lite"/>
    </source>
</evidence>
<dbReference type="Proteomes" id="UP000249390">
    <property type="component" value="Unassembled WGS sequence"/>
</dbReference>
<sequence>MMGKEKQNTRHNKGDNISDAVTNENGKKVVVCALPCFSESLIKRKRSSTEICDTLISKTVKEVAVVSPYSVKSIKGKSKRRRSSTEDRVCDTAVSMIEKELSVAKFPKGNIIECMNSESVVEVEDKNEHTRKRSSRKREGKPKVKTVIRFPYLNNDIQKNTKNELVVPSVEKHVELDDTRSLPVEDARQEARVGNSTREKKLHGFSTIDEICSNFAYTGIENDSLFGASKPSLSGKSTCHSFVPCQRRSSGQVCLKGDKGVQRKVHENVRVISPYFLNSQAGEIIKNEAADNPFHGSDLVQHVGENKPVVKDMSSTRLEQEARVDNSTKAMKLHGFSTIDEICSHFAYTGGSFVKGKRGAEDGRDSSQRITMLDNEKLIVPSKLSLFGKRNPHSFVPYHRRSSVQVGLKGDKNVRAVSPYFQNSRAGEIVKNEPGSNSFHEGDLFQHEGENRTTLKGMSSTLLEREAPVDHSTSAKKLHDISTTDEIFSQFAYTGGSFPKRKHGAEDVWNSSKRIRTVENDKLRGVSKASPIGKNKPYPFAPCQMTSSGQDGLKGDTGIQREVYNTVRVVSRYFQKSRAGEIVKNEDQHPLVETQNSFRRIPPCSHNLKQKQENVINDLLEGKTVSTKPKKGSAKTKRAVFIRPTLSAAQKRSEAYLRRMPDNKWKPPTSLSKLLQEDYVHDPWRVLVICILLNRTTGKQGGCSSCAIRSSLVINGKLHIDFSQSLYFPFLDALCDRRARIGVVG</sequence>
<dbReference type="GO" id="GO:0003677">
    <property type="term" value="F:DNA binding"/>
    <property type="evidence" value="ECO:0007669"/>
    <property type="project" value="InterPro"/>
</dbReference>
<reference evidence="4 5" key="1">
    <citation type="submission" date="2018-06" db="EMBL/GenBank/DDBJ databases">
        <title>The Genome of Cuscuta australis (Dodder) Provides Insight into the Evolution of Plant Parasitism.</title>
        <authorList>
            <person name="Liu H."/>
        </authorList>
    </citation>
    <scope>NUCLEOTIDE SEQUENCE [LARGE SCALE GENOMIC DNA]</scope>
    <source>
        <strain evidence="5">cv. Yunnan</strain>
        <tissue evidence="4">Vines</tissue>
    </source>
</reference>
<organism evidence="4 5">
    <name type="scientific">Cuscuta australis</name>
    <dbReference type="NCBI Taxonomy" id="267555"/>
    <lineage>
        <taxon>Eukaryota</taxon>
        <taxon>Viridiplantae</taxon>
        <taxon>Streptophyta</taxon>
        <taxon>Embryophyta</taxon>
        <taxon>Tracheophyta</taxon>
        <taxon>Spermatophyta</taxon>
        <taxon>Magnoliopsida</taxon>
        <taxon>eudicotyledons</taxon>
        <taxon>Gunneridae</taxon>
        <taxon>Pentapetalae</taxon>
        <taxon>asterids</taxon>
        <taxon>lamiids</taxon>
        <taxon>Solanales</taxon>
        <taxon>Convolvulaceae</taxon>
        <taxon>Cuscuteae</taxon>
        <taxon>Cuscuta</taxon>
        <taxon>Cuscuta subgen. Grammica</taxon>
        <taxon>Cuscuta sect. Cleistogrammica</taxon>
    </lineage>
</organism>
<feature type="region of interest" description="Disordered" evidence="3">
    <location>
        <begin position="1"/>
        <end position="20"/>
    </location>
</feature>
<name>A0A328DRS4_9ASTE</name>
<dbReference type="PANTHER" id="PTHR15074:SF0">
    <property type="entry name" value="METHYL-CPG-BINDING DOMAIN PROTEIN 4-LIKE PROTEIN"/>
    <property type="match status" value="1"/>
</dbReference>